<evidence type="ECO:0000256" key="1">
    <source>
        <dbReference type="ARBA" id="ARBA00022723"/>
    </source>
</evidence>
<dbReference type="AlphaFoldDB" id="A0ABD2JSX3"/>
<feature type="region of interest" description="Disordered" evidence="4">
    <location>
        <begin position="157"/>
        <end position="180"/>
    </location>
</feature>
<evidence type="ECO:0000256" key="4">
    <source>
        <dbReference type="SAM" id="MobiDB-lite"/>
    </source>
</evidence>
<dbReference type="PANTHER" id="PTHR46169">
    <property type="entry name" value="DNA REPLICATION-RELATED ELEMENT FACTOR, ISOFORM A"/>
    <property type="match status" value="1"/>
</dbReference>
<keyword evidence="2" id="KW-0863">Zinc-finger</keyword>
<keyword evidence="1" id="KW-0479">Metal-binding</keyword>
<dbReference type="SUPFAM" id="SSF53098">
    <property type="entry name" value="Ribonuclease H-like"/>
    <property type="match status" value="1"/>
</dbReference>
<accession>A0ABD2JSX3</accession>
<evidence type="ECO:0000256" key="3">
    <source>
        <dbReference type="ARBA" id="ARBA00022833"/>
    </source>
</evidence>
<dbReference type="InterPro" id="IPR052717">
    <property type="entry name" value="Vacuolar_transposase_reg"/>
</dbReference>
<reference evidence="6 7" key="1">
    <citation type="submission" date="2024-10" db="EMBL/GenBank/DDBJ databases">
        <authorList>
            <person name="Kim D."/>
        </authorList>
    </citation>
    <scope>NUCLEOTIDE SEQUENCE [LARGE SCALE GENOMIC DNA]</scope>
    <source>
        <strain evidence="6">Taebaek</strain>
    </source>
</reference>
<feature type="region of interest" description="Disordered" evidence="4">
    <location>
        <begin position="867"/>
        <end position="902"/>
    </location>
</feature>
<keyword evidence="3" id="KW-0862">Zinc</keyword>
<dbReference type="PANTHER" id="PTHR46169:SF29">
    <property type="entry name" value="DNA REPLICATION-RELATED ELEMENT FACTOR, ISOFORM A"/>
    <property type="match status" value="1"/>
</dbReference>
<sequence length="902" mass="100989">MAAKFISNQRGGHKLIHEGHSYIKHRHRSTPVGEVTYWRCDQLHRLKCPGFAQTNSRSDEVVVTRSHSHAPSSTRIEVLIAKSDIRRAAVNAISATPGAIVANALEGISDAAKHQLPKIANLKKTATRQRKSIEDGAADNPLPSRETLRKRLVQNHRRNAWGGATANPSNSSHRRTTVTVPKPQTSHYALSIKQSQRAAEGQCQMATIRHLISSAALDVVLKESLPPNFIERPAMRSLFKAVLELGKMSPGTSLVGSLPDELALRMEMRRHIAKARNSADFKQFIELLKSGGCLSYAFDESGGKRVVTIKGHALNEQFELLNATLVFKEYSGEKLRDVLTMEMGRCLNEQLGFSSTEMAKMHHAIADGIIEVPFESARLRHVCLCDVLNNVIEHTTCPYADSQLHNRRHTVQRLNELNKLLGRVRVIVFWICEHFGGAVSLCPSVQLRLFLPTADNRRRRFASTVTMLSSFVSQLEEVDAVLRNNERSGGGGAEMATQMRKELEHICAHKEDLEAYLMATEPIVEWIEFFEESDQPTIHRALPALAGIESGLNTLRMLAIQSCDGDGTTNNGQTMPNSAVLQRELCEAALDALDWNISPLRGAKINKHLLCTAAALDPSAWRRELPAVFAKVARWTEEEILAELRISFAHAILSESHRQKMQQQKHKMPRRSVLPSKRPLFSCAVEAEGEGNEREEDEQRDEVAEFVTVAKQYRHTTANSSINFDLLSYWNNDLASLTFFNLRALARQILCVPGGHIGTERIFSVQNSKKLAEEDKFEGNEAEVPPRCSASTSALSFVSSVGSAVPSTAAADENGRTNINNAYDDDNDDDNDDDDEWYVQQSHLPQQNVPTMDWEQQKQNVFAVCSVPKSEEGEDKNWRMRRNEQREEEQVKDERIDGEEIN</sequence>
<feature type="region of interest" description="Disordered" evidence="4">
    <location>
        <begin position="806"/>
        <end position="834"/>
    </location>
</feature>
<evidence type="ECO:0000313" key="7">
    <source>
        <dbReference type="Proteomes" id="UP001620645"/>
    </source>
</evidence>
<evidence type="ECO:0000256" key="2">
    <source>
        <dbReference type="ARBA" id="ARBA00022771"/>
    </source>
</evidence>
<dbReference type="InterPro" id="IPR012337">
    <property type="entry name" value="RNaseH-like_sf"/>
</dbReference>
<dbReference type="Pfam" id="PF04500">
    <property type="entry name" value="FLYWCH"/>
    <property type="match status" value="1"/>
</dbReference>
<dbReference type="InterPro" id="IPR007588">
    <property type="entry name" value="Znf_FLYWCH"/>
</dbReference>
<evidence type="ECO:0000313" key="6">
    <source>
        <dbReference type="EMBL" id="KAL3093697.1"/>
    </source>
</evidence>
<dbReference type="Proteomes" id="UP001620645">
    <property type="component" value="Unassembled WGS sequence"/>
</dbReference>
<feature type="compositionally biased region" description="Polar residues" evidence="4">
    <location>
        <begin position="166"/>
        <end position="180"/>
    </location>
</feature>
<name>A0ABD2JSX3_HETSC</name>
<protein>
    <recommendedName>
        <fullName evidence="5">FLYWCH-type domain-containing protein</fullName>
    </recommendedName>
</protein>
<organism evidence="6 7">
    <name type="scientific">Heterodera schachtii</name>
    <name type="common">Sugarbeet cyst nematode worm</name>
    <name type="synonym">Tylenchus schachtii</name>
    <dbReference type="NCBI Taxonomy" id="97005"/>
    <lineage>
        <taxon>Eukaryota</taxon>
        <taxon>Metazoa</taxon>
        <taxon>Ecdysozoa</taxon>
        <taxon>Nematoda</taxon>
        <taxon>Chromadorea</taxon>
        <taxon>Rhabditida</taxon>
        <taxon>Tylenchina</taxon>
        <taxon>Tylenchomorpha</taxon>
        <taxon>Tylenchoidea</taxon>
        <taxon>Heteroderidae</taxon>
        <taxon>Heteroderinae</taxon>
        <taxon>Heterodera</taxon>
    </lineage>
</organism>
<feature type="compositionally biased region" description="Acidic residues" evidence="4">
    <location>
        <begin position="823"/>
        <end position="834"/>
    </location>
</feature>
<keyword evidence="7" id="KW-1185">Reference proteome</keyword>
<feature type="compositionally biased region" description="Basic and acidic residues" evidence="4">
    <location>
        <begin position="869"/>
        <end position="895"/>
    </location>
</feature>
<proteinExistence type="predicted"/>
<dbReference type="GO" id="GO:0008270">
    <property type="term" value="F:zinc ion binding"/>
    <property type="evidence" value="ECO:0007669"/>
    <property type="project" value="UniProtKB-KW"/>
</dbReference>
<gene>
    <name evidence="6" type="ORF">niasHS_006259</name>
</gene>
<evidence type="ECO:0000259" key="5">
    <source>
        <dbReference type="Pfam" id="PF04500"/>
    </source>
</evidence>
<dbReference type="EMBL" id="JBICCN010000107">
    <property type="protein sequence ID" value="KAL3093697.1"/>
    <property type="molecule type" value="Genomic_DNA"/>
</dbReference>
<dbReference type="Gene3D" id="2.20.25.240">
    <property type="match status" value="1"/>
</dbReference>
<feature type="domain" description="FLYWCH-type" evidence="5">
    <location>
        <begin position="5"/>
        <end position="69"/>
    </location>
</feature>
<comment type="caution">
    <text evidence="6">The sequence shown here is derived from an EMBL/GenBank/DDBJ whole genome shotgun (WGS) entry which is preliminary data.</text>
</comment>